<evidence type="ECO:0000256" key="2">
    <source>
        <dbReference type="ARBA" id="ARBA00008276"/>
    </source>
</evidence>
<organism evidence="12 13">
    <name type="scientific">Petrachloros mirabilis ULC683</name>
    <dbReference type="NCBI Taxonomy" id="2781853"/>
    <lineage>
        <taxon>Bacteria</taxon>
        <taxon>Bacillati</taxon>
        <taxon>Cyanobacteriota</taxon>
        <taxon>Cyanophyceae</taxon>
        <taxon>Synechococcales</taxon>
        <taxon>Petrachlorosaceae</taxon>
        <taxon>Petrachloros</taxon>
        <taxon>Petrachloros mirabilis</taxon>
    </lineage>
</organism>
<evidence type="ECO:0000256" key="6">
    <source>
        <dbReference type="ARBA" id="ARBA00022741"/>
    </source>
</evidence>
<name>A0A8K2ACP5_9CYAN</name>
<dbReference type="FunFam" id="3.40.1190.10:FF:000011">
    <property type="entry name" value="Folylpolyglutamate synthase/dihydrofolate synthase"/>
    <property type="match status" value="1"/>
</dbReference>
<evidence type="ECO:0000256" key="7">
    <source>
        <dbReference type="ARBA" id="ARBA00022840"/>
    </source>
</evidence>
<dbReference type="PANTHER" id="PTHR11136:SF0">
    <property type="entry name" value="DIHYDROFOLATE SYNTHETASE-RELATED"/>
    <property type="match status" value="1"/>
</dbReference>
<dbReference type="GO" id="GO:0046872">
    <property type="term" value="F:metal ion binding"/>
    <property type="evidence" value="ECO:0007669"/>
    <property type="project" value="UniProtKB-KW"/>
</dbReference>
<comment type="similarity">
    <text evidence="2 10">Belongs to the folylpolyglutamate synthase family.</text>
</comment>
<feature type="domain" description="Mur ligase central" evidence="11">
    <location>
        <begin position="46"/>
        <end position="189"/>
    </location>
</feature>
<keyword evidence="7 10" id="KW-0067">ATP-binding</keyword>
<comment type="cofactor">
    <cofactor evidence="1">
        <name>Mg(2+)</name>
        <dbReference type="ChEBI" id="CHEBI:18420"/>
    </cofactor>
</comment>
<protein>
    <recommendedName>
        <fullName evidence="3">tetrahydrofolate synthase</fullName>
        <ecNumber evidence="3">6.3.2.17</ecNumber>
    </recommendedName>
</protein>
<dbReference type="SUPFAM" id="SSF53244">
    <property type="entry name" value="MurD-like peptide ligases, peptide-binding domain"/>
    <property type="match status" value="1"/>
</dbReference>
<dbReference type="InterPro" id="IPR036565">
    <property type="entry name" value="Mur-like_cat_sf"/>
</dbReference>
<evidence type="ECO:0000256" key="10">
    <source>
        <dbReference type="PIRNR" id="PIRNR001563"/>
    </source>
</evidence>
<dbReference type="GO" id="GO:0004326">
    <property type="term" value="F:tetrahydrofolylpolyglutamate synthase activity"/>
    <property type="evidence" value="ECO:0007669"/>
    <property type="project" value="UniProtKB-EC"/>
</dbReference>
<dbReference type="PANTHER" id="PTHR11136">
    <property type="entry name" value="FOLYLPOLYGLUTAMATE SYNTHASE-RELATED"/>
    <property type="match status" value="1"/>
</dbReference>
<dbReference type="Pfam" id="PF08245">
    <property type="entry name" value="Mur_ligase_M"/>
    <property type="match status" value="1"/>
</dbReference>
<evidence type="ECO:0000313" key="12">
    <source>
        <dbReference type="EMBL" id="NCJ05674.1"/>
    </source>
</evidence>
<gene>
    <name evidence="12" type="ORF">GS597_03945</name>
</gene>
<sequence length="442" mass="47150">MTLEQSSVADLLQHYDRFGIELGLRRIQTLLHALGAPHQRVPLIHVAGTNGKGSVCAYLSSVLTAAGFRVGRYTSPHLVHWTERICLNEQPVSEQQLLSALHQVEEAVDPNLPSPTQFEVLTAAAWLIFAQAQVDLAVIEVGLGGRLDATNVCDRTLVSVITSISRDHWQRLGDSLGAIAAEKAGILKQGCPAVIGPLPPEAAAIVQQRLVDLDCPAVWATPAQPHPAPAASPFPWAMVNDLCYPLSLEGDMQLINSAVAIAVLQQLRTQGWHISEAALVTGMAQTQWPGRLQWTEWNGFPLLVDGAHNTAAAQVLRHYVDQALGSEGSSPGGTVTWLMGLLSTKDHRGIFKALLRPGDCLVLVPVPDHSSADPNTLATLATTLCPKLATCQVLPNSQAGLVAASGHQSRVRVLCGSLYLVGAFAQHARPMADTGVSPRTSP</sequence>
<keyword evidence="8" id="KW-0460">Magnesium</keyword>
<comment type="caution">
    <text evidence="12">The sequence shown here is derived from an EMBL/GenBank/DDBJ whole genome shotgun (WGS) entry which is preliminary data.</text>
</comment>
<evidence type="ECO:0000259" key="11">
    <source>
        <dbReference type="Pfam" id="PF08245"/>
    </source>
</evidence>
<dbReference type="GO" id="GO:0005737">
    <property type="term" value="C:cytoplasm"/>
    <property type="evidence" value="ECO:0007669"/>
    <property type="project" value="TreeGrafter"/>
</dbReference>
<dbReference type="Proteomes" id="UP000607397">
    <property type="component" value="Unassembled WGS sequence"/>
</dbReference>
<proteinExistence type="inferred from homology"/>
<dbReference type="GO" id="GO:0005524">
    <property type="term" value="F:ATP binding"/>
    <property type="evidence" value="ECO:0007669"/>
    <property type="project" value="UniProtKB-KW"/>
</dbReference>
<evidence type="ECO:0000256" key="1">
    <source>
        <dbReference type="ARBA" id="ARBA00001946"/>
    </source>
</evidence>
<dbReference type="AlphaFoldDB" id="A0A8K2ACP5"/>
<evidence type="ECO:0000256" key="4">
    <source>
        <dbReference type="ARBA" id="ARBA00022598"/>
    </source>
</evidence>
<dbReference type="Gene3D" id="3.90.190.20">
    <property type="entry name" value="Mur ligase, C-terminal domain"/>
    <property type="match status" value="1"/>
</dbReference>
<dbReference type="InterPro" id="IPR036615">
    <property type="entry name" value="Mur_ligase_C_dom_sf"/>
</dbReference>
<comment type="catalytic activity">
    <reaction evidence="9">
        <text>(6S)-5,6,7,8-tetrahydrofolyl-(gamma-L-Glu)(n) + L-glutamate + ATP = (6S)-5,6,7,8-tetrahydrofolyl-(gamma-L-Glu)(n+1) + ADP + phosphate + H(+)</text>
        <dbReference type="Rhea" id="RHEA:10580"/>
        <dbReference type="Rhea" id="RHEA-COMP:14738"/>
        <dbReference type="Rhea" id="RHEA-COMP:14740"/>
        <dbReference type="ChEBI" id="CHEBI:15378"/>
        <dbReference type="ChEBI" id="CHEBI:29985"/>
        <dbReference type="ChEBI" id="CHEBI:30616"/>
        <dbReference type="ChEBI" id="CHEBI:43474"/>
        <dbReference type="ChEBI" id="CHEBI:141005"/>
        <dbReference type="ChEBI" id="CHEBI:456216"/>
        <dbReference type="EC" id="6.3.2.17"/>
    </reaction>
</comment>
<dbReference type="PROSITE" id="PS01011">
    <property type="entry name" value="FOLYLPOLYGLU_SYNT_1"/>
    <property type="match status" value="1"/>
</dbReference>
<dbReference type="EC" id="6.3.2.17" evidence="3"/>
<dbReference type="Gene3D" id="3.40.1190.10">
    <property type="entry name" value="Mur-like, catalytic domain"/>
    <property type="match status" value="1"/>
</dbReference>
<dbReference type="InterPro" id="IPR013221">
    <property type="entry name" value="Mur_ligase_cen"/>
</dbReference>
<evidence type="ECO:0000256" key="9">
    <source>
        <dbReference type="ARBA" id="ARBA00047493"/>
    </source>
</evidence>
<dbReference type="EMBL" id="WVIC01000005">
    <property type="protein sequence ID" value="NCJ05674.1"/>
    <property type="molecule type" value="Genomic_DNA"/>
</dbReference>
<evidence type="ECO:0000256" key="8">
    <source>
        <dbReference type="ARBA" id="ARBA00022842"/>
    </source>
</evidence>
<evidence type="ECO:0000256" key="3">
    <source>
        <dbReference type="ARBA" id="ARBA00013025"/>
    </source>
</evidence>
<dbReference type="InterPro" id="IPR001645">
    <property type="entry name" value="Folylpolyglutamate_synth"/>
</dbReference>
<dbReference type="RefSeq" id="WP_161824146.1">
    <property type="nucleotide sequence ID" value="NZ_WVIC01000005.1"/>
</dbReference>
<dbReference type="NCBIfam" id="TIGR01499">
    <property type="entry name" value="folC"/>
    <property type="match status" value="1"/>
</dbReference>
<evidence type="ECO:0000256" key="5">
    <source>
        <dbReference type="ARBA" id="ARBA00022723"/>
    </source>
</evidence>
<keyword evidence="5" id="KW-0479">Metal-binding</keyword>
<keyword evidence="6 10" id="KW-0547">Nucleotide-binding</keyword>
<keyword evidence="13" id="KW-1185">Reference proteome</keyword>
<dbReference type="PIRSF" id="PIRSF001563">
    <property type="entry name" value="Folylpolyglu_synth"/>
    <property type="match status" value="1"/>
</dbReference>
<evidence type="ECO:0000313" key="13">
    <source>
        <dbReference type="Proteomes" id="UP000607397"/>
    </source>
</evidence>
<dbReference type="InterPro" id="IPR018109">
    <property type="entry name" value="Folylpolyglutamate_synth_CS"/>
</dbReference>
<reference evidence="12" key="1">
    <citation type="submission" date="2019-12" db="EMBL/GenBank/DDBJ databases">
        <title>High-Quality draft genome sequences of three cyanobacteria isolated from the limestone walls of the Old Cathedral of Coimbra.</title>
        <authorList>
            <person name="Tiago I."/>
            <person name="Soares F."/>
            <person name="Portugal A."/>
        </authorList>
    </citation>
    <scope>NUCLEOTIDE SEQUENCE [LARGE SCALE GENOMIC DNA]</scope>
    <source>
        <strain evidence="12">C</strain>
    </source>
</reference>
<dbReference type="GO" id="GO:0008841">
    <property type="term" value="F:dihydrofolate synthase activity"/>
    <property type="evidence" value="ECO:0007669"/>
    <property type="project" value="TreeGrafter"/>
</dbReference>
<keyword evidence="4 10" id="KW-0436">Ligase</keyword>
<accession>A0A8K2ACP5</accession>
<dbReference type="SUPFAM" id="SSF53623">
    <property type="entry name" value="MurD-like peptide ligases, catalytic domain"/>
    <property type="match status" value="1"/>
</dbReference>